<gene>
    <name evidence="6" type="ORF">DS909_01715</name>
</gene>
<evidence type="ECO:0000259" key="5">
    <source>
        <dbReference type="PROSITE" id="PS50931"/>
    </source>
</evidence>
<dbReference type="Gene3D" id="1.10.10.10">
    <property type="entry name" value="Winged helix-like DNA-binding domain superfamily/Winged helix DNA-binding domain"/>
    <property type="match status" value="1"/>
</dbReference>
<dbReference type="SUPFAM" id="SSF46785">
    <property type="entry name" value="Winged helix' DNA-binding domain"/>
    <property type="match status" value="1"/>
</dbReference>
<evidence type="ECO:0000313" key="7">
    <source>
        <dbReference type="Proteomes" id="UP000252706"/>
    </source>
</evidence>
<dbReference type="InterPro" id="IPR005119">
    <property type="entry name" value="LysR_subst-bd"/>
</dbReference>
<dbReference type="Proteomes" id="UP000252706">
    <property type="component" value="Unassembled WGS sequence"/>
</dbReference>
<dbReference type="GO" id="GO:0003700">
    <property type="term" value="F:DNA-binding transcription factor activity"/>
    <property type="evidence" value="ECO:0007669"/>
    <property type="project" value="InterPro"/>
</dbReference>
<keyword evidence="2" id="KW-0805">Transcription regulation</keyword>
<evidence type="ECO:0000256" key="2">
    <source>
        <dbReference type="ARBA" id="ARBA00023015"/>
    </source>
</evidence>
<dbReference type="Pfam" id="PF00126">
    <property type="entry name" value="HTH_1"/>
    <property type="match status" value="1"/>
</dbReference>
<dbReference type="PANTHER" id="PTHR30537:SF79">
    <property type="entry name" value="TRANSCRIPTIONAL REGULATOR-RELATED"/>
    <property type="match status" value="1"/>
</dbReference>
<dbReference type="SUPFAM" id="SSF53850">
    <property type="entry name" value="Periplasmic binding protein-like II"/>
    <property type="match status" value="1"/>
</dbReference>
<reference evidence="6 7" key="1">
    <citation type="submission" date="2018-07" db="EMBL/GenBank/DDBJ databases">
        <title>Modular assembly of carbohydrate-degrading microbial communities in the ocean.</title>
        <authorList>
            <person name="Enke T.N."/>
            <person name="Datta M.S."/>
            <person name="Schwartzman J.A."/>
            <person name="Cermak N."/>
            <person name="Schmitz D.A."/>
            <person name="Barrere J."/>
            <person name="Cordero O.X."/>
        </authorList>
    </citation>
    <scope>NUCLEOTIDE SEQUENCE [LARGE SCALE GENOMIC DNA]</scope>
    <source>
        <strain evidence="6 7">C3M10</strain>
    </source>
</reference>
<proteinExistence type="inferred from homology"/>
<comment type="similarity">
    <text evidence="1">Belongs to the LysR transcriptional regulatory family.</text>
</comment>
<name>A0A366XDL2_9RHOB</name>
<evidence type="ECO:0000313" key="6">
    <source>
        <dbReference type="EMBL" id="RBW61456.1"/>
    </source>
</evidence>
<dbReference type="FunFam" id="1.10.10.10:FF:000001">
    <property type="entry name" value="LysR family transcriptional regulator"/>
    <property type="match status" value="1"/>
</dbReference>
<evidence type="ECO:0000256" key="1">
    <source>
        <dbReference type="ARBA" id="ARBA00009437"/>
    </source>
</evidence>
<dbReference type="InterPro" id="IPR036390">
    <property type="entry name" value="WH_DNA-bd_sf"/>
</dbReference>
<dbReference type="RefSeq" id="WP_113821718.1">
    <property type="nucleotide sequence ID" value="NZ_QOCE01000005.1"/>
</dbReference>
<dbReference type="InterPro" id="IPR000847">
    <property type="entry name" value="LysR_HTH_N"/>
</dbReference>
<dbReference type="Gene3D" id="3.40.190.10">
    <property type="entry name" value="Periplasmic binding protein-like II"/>
    <property type="match status" value="2"/>
</dbReference>
<dbReference type="OrthoDB" id="9813056at2"/>
<protein>
    <submittedName>
        <fullName evidence="6">LysR family transcriptional regulator</fullName>
    </submittedName>
</protein>
<dbReference type="PANTHER" id="PTHR30537">
    <property type="entry name" value="HTH-TYPE TRANSCRIPTIONAL REGULATOR"/>
    <property type="match status" value="1"/>
</dbReference>
<dbReference type="GO" id="GO:0043565">
    <property type="term" value="F:sequence-specific DNA binding"/>
    <property type="evidence" value="ECO:0007669"/>
    <property type="project" value="TreeGrafter"/>
</dbReference>
<dbReference type="PRINTS" id="PR00039">
    <property type="entry name" value="HTHLYSR"/>
</dbReference>
<dbReference type="InterPro" id="IPR036388">
    <property type="entry name" value="WH-like_DNA-bd_sf"/>
</dbReference>
<dbReference type="EMBL" id="QOCE01000005">
    <property type="protein sequence ID" value="RBW61456.1"/>
    <property type="molecule type" value="Genomic_DNA"/>
</dbReference>
<keyword evidence="3" id="KW-0238">DNA-binding</keyword>
<accession>A0A366XDL2</accession>
<dbReference type="GO" id="GO:0006351">
    <property type="term" value="P:DNA-templated transcription"/>
    <property type="evidence" value="ECO:0007669"/>
    <property type="project" value="TreeGrafter"/>
</dbReference>
<keyword evidence="4" id="KW-0804">Transcription</keyword>
<evidence type="ECO:0000256" key="4">
    <source>
        <dbReference type="ARBA" id="ARBA00023163"/>
    </source>
</evidence>
<feature type="domain" description="HTH lysR-type" evidence="5">
    <location>
        <begin position="6"/>
        <end position="63"/>
    </location>
</feature>
<organism evidence="6 7">
    <name type="scientific">Phaeobacter gallaeciensis</name>
    <dbReference type="NCBI Taxonomy" id="60890"/>
    <lineage>
        <taxon>Bacteria</taxon>
        <taxon>Pseudomonadati</taxon>
        <taxon>Pseudomonadota</taxon>
        <taxon>Alphaproteobacteria</taxon>
        <taxon>Rhodobacterales</taxon>
        <taxon>Roseobacteraceae</taxon>
        <taxon>Phaeobacter</taxon>
    </lineage>
</organism>
<dbReference type="PROSITE" id="PS50931">
    <property type="entry name" value="HTH_LYSR"/>
    <property type="match status" value="1"/>
</dbReference>
<dbReference type="AlphaFoldDB" id="A0A366XDL2"/>
<comment type="caution">
    <text evidence="6">The sequence shown here is derived from an EMBL/GenBank/DDBJ whole genome shotgun (WGS) entry which is preliminary data.</text>
</comment>
<evidence type="ECO:0000256" key="3">
    <source>
        <dbReference type="ARBA" id="ARBA00023125"/>
    </source>
</evidence>
<sequence>MVTRVPSLNWLRVFEAAARTESFARAASQLNMSAAAVSQQVKALEGHLGTPLFTRHAHSVSLTEAGQAYLPTVQQSLLMLETATSGLFGETREQRLYVQSVLLFAHGVLAPGMLDFHSAHPTVNLVLSTGNSVMDFANQFTDLQIIFGNPTHYGVAYDRLMGEELFPVATPEIAVQIETPQDLLNFPLIEVATHRAGWPYVFEQLRVSPGSARYVFADNTIISSALASQGVGIALGRAPASNPVMQGAGLVPCLPDIKVLGQDAYHLVYPDGAVLRPAARAFRDWLLDYLV</sequence>
<dbReference type="InterPro" id="IPR058163">
    <property type="entry name" value="LysR-type_TF_proteobact-type"/>
</dbReference>
<dbReference type="Pfam" id="PF03466">
    <property type="entry name" value="LysR_substrate"/>
    <property type="match status" value="1"/>
</dbReference>